<keyword evidence="3" id="KW-1185">Reference proteome</keyword>
<dbReference type="Gene3D" id="3.10.10.10">
    <property type="entry name" value="HIV Type 1 Reverse Transcriptase, subunit A, domain 1"/>
    <property type="match status" value="1"/>
</dbReference>
<evidence type="ECO:0000259" key="1">
    <source>
        <dbReference type="Pfam" id="PF00078"/>
    </source>
</evidence>
<dbReference type="InterPro" id="IPR043502">
    <property type="entry name" value="DNA/RNA_pol_sf"/>
</dbReference>
<dbReference type="InterPro" id="IPR012337">
    <property type="entry name" value="RNaseH-like_sf"/>
</dbReference>
<dbReference type="AlphaFoldDB" id="A0A151RT96"/>
<dbReference type="InterPro" id="IPR043128">
    <property type="entry name" value="Rev_trsase/Diguanyl_cyclase"/>
</dbReference>
<dbReference type="Pfam" id="PF00078">
    <property type="entry name" value="RVT_1"/>
    <property type="match status" value="1"/>
</dbReference>
<dbReference type="OMA" id="WDEHIPH"/>
<accession>A0A151RT96</accession>
<evidence type="ECO:0000313" key="2">
    <source>
        <dbReference type="EMBL" id="KYP45775.1"/>
    </source>
</evidence>
<dbReference type="SUPFAM" id="SSF56672">
    <property type="entry name" value="DNA/RNA polymerases"/>
    <property type="match status" value="1"/>
</dbReference>
<dbReference type="EMBL" id="KQ483579">
    <property type="protein sequence ID" value="KYP45775.1"/>
    <property type="molecule type" value="Genomic_DNA"/>
</dbReference>
<evidence type="ECO:0000313" key="3">
    <source>
        <dbReference type="Proteomes" id="UP000075243"/>
    </source>
</evidence>
<dbReference type="InterPro" id="IPR053134">
    <property type="entry name" value="RNA-dir_DNA_polymerase"/>
</dbReference>
<dbReference type="Gramene" id="C.cajan_36009.t">
    <property type="protein sequence ID" value="C.cajan_36009.t"/>
    <property type="gene ID" value="C.cajan_36009"/>
</dbReference>
<name>A0A151RT96_CAJCA</name>
<sequence>LPNGVQNLLKEFDDLFPQEVPSGLPPLRGIQHQIDLELEASLPNRLSYWTNPQEKIALKTKFGLYEWLVMPFGLTNAPSTFIRLMNQVFRDCIGRFVIVYFDDILIYSKSLNEHIGHPKKEDYLYKMDKVCTPKGSIRKFLIKESHEGGLMSHFGVNKTLSFTKESSSKNKKYWDEHIPHIEFAYNRVVHKTTNLPPFEVVYGFNPLTPFDILPLPNTTSYLHME</sequence>
<feature type="non-terminal residue" evidence="2">
    <location>
        <position position="1"/>
    </location>
</feature>
<dbReference type="Gene3D" id="3.30.70.270">
    <property type="match status" value="1"/>
</dbReference>
<dbReference type="InterPro" id="IPR000477">
    <property type="entry name" value="RT_dom"/>
</dbReference>
<dbReference type="InterPro" id="IPR036397">
    <property type="entry name" value="RNaseH_sf"/>
</dbReference>
<dbReference type="Proteomes" id="UP000075243">
    <property type="component" value="Unassembled WGS sequence"/>
</dbReference>
<dbReference type="PANTHER" id="PTHR24559">
    <property type="entry name" value="TRANSPOSON TY3-I GAG-POL POLYPROTEIN"/>
    <property type="match status" value="1"/>
</dbReference>
<reference evidence="2" key="1">
    <citation type="journal article" date="2012" name="Nat. Biotechnol.">
        <title>Draft genome sequence of pigeonpea (Cajanus cajan), an orphan legume crop of resource-poor farmers.</title>
        <authorList>
            <person name="Varshney R.K."/>
            <person name="Chen W."/>
            <person name="Li Y."/>
            <person name="Bharti A.K."/>
            <person name="Saxena R.K."/>
            <person name="Schlueter J.A."/>
            <person name="Donoghue M.T."/>
            <person name="Azam S."/>
            <person name="Fan G."/>
            <person name="Whaley A.M."/>
            <person name="Farmer A.D."/>
            <person name="Sheridan J."/>
            <person name="Iwata A."/>
            <person name="Tuteja R."/>
            <person name="Penmetsa R.V."/>
            <person name="Wu W."/>
            <person name="Upadhyaya H.D."/>
            <person name="Yang S.P."/>
            <person name="Shah T."/>
            <person name="Saxena K.B."/>
            <person name="Michael T."/>
            <person name="McCombie W.R."/>
            <person name="Yang B."/>
            <person name="Zhang G."/>
            <person name="Yang H."/>
            <person name="Wang J."/>
            <person name="Spillane C."/>
            <person name="Cook D.R."/>
            <person name="May G.D."/>
            <person name="Xu X."/>
            <person name="Jackson S.A."/>
        </authorList>
    </citation>
    <scope>NUCLEOTIDE SEQUENCE [LARGE SCALE GENOMIC DNA]</scope>
</reference>
<dbReference type="GO" id="GO:0003676">
    <property type="term" value="F:nucleic acid binding"/>
    <property type="evidence" value="ECO:0007669"/>
    <property type="project" value="InterPro"/>
</dbReference>
<dbReference type="Gene3D" id="3.30.420.10">
    <property type="entry name" value="Ribonuclease H-like superfamily/Ribonuclease H"/>
    <property type="match status" value="1"/>
</dbReference>
<dbReference type="CDD" id="cd01647">
    <property type="entry name" value="RT_LTR"/>
    <property type="match status" value="1"/>
</dbReference>
<dbReference type="SUPFAM" id="SSF53098">
    <property type="entry name" value="Ribonuclease H-like"/>
    <property type="match status" value="1"/>
</dbReference>
<protein>
    <submittedName>
        <fullName evidence="2">Retrovirus-related Pol polyprotein from transposon 17.6</fullName>
    </submittedName>
</protein>
<organism evidence="2 3">
    <name type="scientific">Cajanus cajan</name>
    <name type="common">Pigeon pea</name>
    <name type="synonym">Cajanus indicus</name>
    <dbReference type="NCBI Taxonomy" id="3821"/>
    <lineage>
        <taxon>Eukaryota</taxon>
        <taxon>Viridiplantae</taxon>
        <taxon>Streptophyta</taxon>
        <taxon>Embryophyta</taxon>
        <taxon>Tracheophyta</taxon>
        <taxon>Spermatophyta</taxon>
        <taxon>Magnoliopsida</taxon>
        <taxon>eudicotyledons</taxon>
        <taxon>Gunneridae</taxon>
        <taxon>Pentapetalae</taxon>
        <taxon>rosids</taxon>
        <taxon>fabids</taxon>
        <taxon>Fabales</taxon>
        <taxon>Fabaceae</taxon>
        <taxon>Papilionoideae</taxon>
        <taxon>50 kb inversion clade</taxon>
        <taxon>NPAAA clade</taxon>
        <taxon>indigoferoid/millettioid clade</taxon>
        <taxon>Phaseoleae</taxon>
        <taxon>Cajanus</taxon>
    </lineage>
</organism>
<proteinExistence type="predicted"/>
<gene>
    <name evidence="2" type="ORF">KK1_032646</name>
</gene>
<feature type="domain" description="Reverse transcriptase" evidence="1">
    <location>
        <begin position="55"/>
        <end position="118"/>
    </location>
</feature>
<dbReference type="PANTHER" id="PTHR24559:SF450">
    <property type="entry name" value="RNA-DIRECTED DNA POLYMERASE HOMOLOG"/>
    <property type="match status" value="1"/>
</dbReference>